<name>A0A5M3MK65_CONPW</name>
<dbReference type="SUPFAM" id="SSF48464">
    <property type="entry name" value="ENTH/VHS domain"/>
    <property type="match status" value="1"/>
</dbReference>
<accession>A0A5M3MK65</accession>
<feature type="compositionally biased region" description="Polar residues" evidence="1">
    <location>
        <begin position="248"/>
        <end position="281"/>
    </location>
</feature>
<gene>
    <name evidence="3" type="ORF">CONPUDRAFT_138519</name>
</gene>
<evidence type="ECO:0000313" key="3">
    <source>
        <dbReference type="EMBL" id="EIW79407.1"/>
    </source>
</evidence>
<organism evidence="3 4">
    <name type="scientific">Coniophora puteana (strain RWD-64-598)</name>
    <name type="common">Brown rot fungus</name>
    <dbReference type="NCBI Taxonomy" id="741705"/>
    <lineage>
        <taxon>Eukaryota</taxon>
        <taxon>Fungi</taxon>
        <taxon>Dikarya</taxon>
        <taxon>Basidiomycota</taxon>
        <taxon>Agaricomycotina</taxon>
        <taxon>Agaricomycetes</taxon>
        <taxon>Agaricomycetidae</taxon>
        <taxon>Boletales</taxon>
        <taxon>Coniophorineae</taxon>
        <taxon>Coniophoraceae</taxon>
        <taxon>Coniophora</taxon>
    </lineage>
</organism>
<feature type="compositionally biased region" description="Polar residues" evidence="1">
    <location>
        <begin position="436"/>
        <end position="463"/>
    </location>
</feature>
<dbReference type="PROSITE" id="PS51391">
    <property type="entry name" value="CID"/>
    <property type="match status" value="1"/>
</dbReference>
<proteinExistence type="predicted"/>
<feature type="region of interest" description="Disordered" evidence="1">
    <location>
        <begin position="151"/>
        <end position="190"/>
    </location>
</feature>
<dbReference type="KEGG" id="cput:CONPUDRAFT_138519"/>
<feature type="compositionally biased region" description="Polar residues" evidence="1">
    <location>
        <begin position="407"/>
        <end position="421"/>
    </location>
</feature>
<dbReference type="AlphaFoldDB" id="A0A5M3MK65"/>
<dbReference type="RefSeq" id="XP_007771049.1">
    <property type="nucleotide sequence ID" value="XM_007772859.1"/>
</dbReference>
<feature type="compositionally biased region" description="Basic and acidic residues" evidence="1">
    <location>
        <begin position="282"/>
        <end position="305"/>
    </location>
</feature>
<evidence type="ECO:0000256" key="1">
    <source>
        <dbReference type="SAM" id="MobiDB-lite"/>
    </source>
</evidence>
<feature type="compositionally biased region" description="Low complexity" evidence="1">
    <location>
        <begin position="389"/>
        <end position="399"/>
    </location>
</feature>
<feature type="region of interest" description="Disordered" evidence="1">
    <location>
        <begin position="248"/>
        <end position="467"/>
    </location>
</feature>
<dbReference type="OrthoDB" id="79367at2759"/>
<feature type="region of interest" description="Disordered" evidence="1">
    <location>
        <begin position="532"/>
        <end position="552"/>
    </location>
</feature>
<dbReference type="InterPro" id="IPR008942">
    <property type="entry name" value="ENTH_VHS"/>
</dbReference>
<sequence length="646" mass="68955">MGNLDEFESTLKEVVEAKRLSASKMTRLTEIAKNSFEHDAKLVALLYRTHKSLPESSKVSSLYVFDALARAARSHATKRGITGDFNTQPGNAVTFLLKLEGVLDGLFQDMVSCNGIESKEKSKKVLDIWVKSNTFPDEVLTRLTGIVTGSRKVESAVPGTTSTPPVPNSPHQTATPTPPPPAAAPSVPTDNSVQNTLLALLSQAAHGPASFSAPLSQNPDVASLGAPQLALLQQLALTAQLGNANSSHLPISPPTSQFAVSNGVATDHPAQNSRPTQLTSETSRRDPRVSRFTDRDTRQLDDSPNHHGSYRGGYRGRGRGRWDDHHSYGERNGRSPLRRDRSRSPQRSSATRDPRSYHSPHRPSSIRSPIEDRNRESGKDEFGRDLRQSSTTPTDSSTPDDTRRPSVTANASQMDATPSNARDNHRPAVSEHVPSVTANTSARPVETQNAGSTPAPVSTSLPSSEPGLDKFDITTFDFTLPSSWEALGKKWQVTYGYSPSQEELMQFVITSGASLASGVPTSEATTQTNGYASTQWNVNGGSAGGTAGRGGRGRGGFARGGGRGHGNYRGNMHASYASAQAHSSFQDHSDAVVLGGDGVQSDGGFQDDGDTVNLMQGEGSGSSGGRMQRVGDRWMFVKESSAVQGA</sequence>
<dbReference type="Proteomes" id="UP000053558">
    <property type="component" value="Unassembled WGS sequence"/>
</dbReference>
<protein>
    <recommendedName>
        <fullName evidence="2">CID domain-containing protein</fullName>
    </recommendedName>
</protein>
<feature type="compositionally biased region" description="Gly residues" evidence="1">
    <location>
        <begin position="541"/>
        <end position="552"/>
    </location>
</feature>
<feature type="compositionally biased region" description="Basic and acidic residues" evidence="1">
    <location>
        <begin position="320"/>
        <end position="343"/>
    </location>
</feature>
<dbReference type="InterPro" id="IPR006569">
    <property type="entry name" value="CID_dom"/>
</dbReference>
<dbReference type="EMBL" id="JH711581">
    <property type="protein sequence ID" value="EIW79407.1"/>
    <property type="molecule type" value="Genomic_DNA"/>
</dbReference>
<dbReference type="SMART" id="SM00582">
    <property type="entry name" value="RPR"/>
    <property type="match status" value="1"/>
</dbReference>
<dbReference type="OMA" id="EAWQNST"/>
<dbReference type="GeneID" id="19201206"/>
<evidence type="ECO:0000259" key="2">
    <source>
        <dbReference type="PROSITE" id="PS51391"/>
    </source>
</evidence>
<comment type="caution">
    <text evidence="3">The sequence shown here is derived from an EMBL/GenBank/DDBJ whole genome shotgun (WGS) entry which is preliminary data.</text>
</comment>
<dbReference type="Gene3D" id="1.25.40.90">
    <property type="match status" value="1"/>
</dbReference>
<evidence type="ECO:0000313" key="4">
    <source>
        <dbReference type="Proteomes" id="UP000053558"/>
    </source>
</evidence>
<feature type="compositionally biased region" description="Basic and acidic residues" evidence="1">
    <location>
        <begin position="369"/>
        <end position="387"/>
    </location>
</feature>
<reference evidence="4" key="1">
    <citation type="journal article" date="2012" name="Science">
        <title>The Paleozoic origin of enzymatic lignin decomposition reconstructed from 31 fungal genomes.</title>
        <authorList>
            <person name="Floudas D."/>
            <person name="Binder M."/>
            <person name="Riley R."/>
            <person name="Barry K."/>
            <person name="Blanchette R.A."/>
            <person name="Henrissat B."/>
            <person name="Martinez A.T."/>
            <person name="Otillar R."/>
            <person name="Spatafora J.W."/>
            <person name="Yadav J.S."/>
            <person name="Aerts A."/>
            <person name="Benoit I."/>
            <person name="Boyd A."/>
            <person name="Carlson A."/>
            <person name="Copeland A."/>
            <person name="Coutinho P.M."/>
            <person name="de Vries R.P."/>
            <person name="Ferreira P."/>
            <person name="Findley K."/>
            <person name="Foster B."/>
            <person name="Gaskell J."/>
            <person name="Glotzer D."/>
            <person name="Gorecki P."/>
            <person name="Heitman J."/>
            <person name="Hesse C."/>
            <person name="Hori C."/>
            <person name="Igarashi K."/>
            <person name="Jurgens J.A."/>
            <person name="Kallen N."/>
            <person name="Kersten P."/>
            <person name="Kohler A."/>
            <person name="Kuees U."/>
            <person name="Kumar T.K.A."/>
            <person name="Kuo A."/>
            <person name="LaButti K."/>
            <person name="Larrondo L.F."/>
            <person name="Lindquist E."/>
            <person name="Ling A."/>
            <person name="Lombard V."/>
            <person name="Lucas S."/>
            <person name="Lundell T."/>
            <person name="Martin R."/>
            <person name="McLaughlin D.J."/>
            <person name="Morgenstern I."/>
            <person name="Morin E."/>
            <person name="Murat C."/>
            <person name="Nagy L.G."/>
            <person name="Nolan M."/>
            <person name="Ohm R.A."/>
            <person name="Patyshakuliyeva A."/>
            <person name="Rokas A."/>
            <person name="Ruiz-Duenas F.J."/>
            <person name="Sabat G."/>
            <person name="Salamov A."/>
            <person name="Samejima M."/>
            <person name="Schmutz J."/>
            <person name="Slot J.C."/>
            <person name="St John F."/>
            <person name="Stenlid J."/>
            <person name="Sun H."/>
            <person name="Sun S."/>
            <person name="Syed K."/>
            <person name="Tsang A."/>
            <person name="Wiebenga A."/>
            <person name="Young D."/>
            <person name="Pisabarro A."/>
            <person name="Eastwood D.C."/>
            <person name="Martin F."/>
            <person name="Cullen D."/>
            <person name="Grigoriev I.V."/>
            <person name="Hibbett D.S."/>
        </authorList>
    </citation>
    <scope>NUCLEOTIDE SEQUENCE [LARGE SCALE GENOMIC DNA]</scope>
    <source>
        <strain evidence="4">RWD-64-598 SS2</strain>
    </source>
</reference>
<keyword evidence="4" id="KW-1185">Reference proteome</keyword>
<dbReference type="Pfam" id="PF04818">
    <property type="entry name" value="CID"/>
    <property type="match status" value="1"/>
</dbReference>
<feature type="domain" description="CID" evidence="2">
    <location>
        <begin position="1"/>
        <end position="151"/>
    </location>
</feature>